<reference evidence="1 2" key="1">
    <citation type="submission" date="2023-07" db="EMBL/GenBank/DDBJ databases">
        <title>Sequencing the genomes of 1000 actinobacteria strains.</title>
        <authorList>
            <person name="Klenk H.-P."/>
        </authorList>
    </citation>
    <scope>NUCLEOTIDE SEQUENCE [LARGE SCALE GENOMIC DNA]</scope>
    <source>
        <strain evidence="1 2">GD13</strain>
    </source>
</reference>
<comment type="caution">
    <text evidence="1">The sequence shown here is derived from an EMBL/GenBank/DDBJ whole genome shotgun (WGS) entry which is preliminary data.</text>
</comment>
<gene>
    <name evidence="1" type="ORF">J2S59_000779</name>
</gene>
<keyword evidence="2" id="KW-1185">Reference proteome</keyword>
<dbReference type="Proteomes" id="UP001240447">
    <property type="component" value="Unassembled WGS sequence"/>
</dbReference>
<name>A0ABT9NMB5_9ACTN</name>
<organism evidence="1 2">
    <name type="scientific">Nocardioides massiliensis</name>
    <dbReference type="NCBI Taxonomy" id="1325935"/>
    <lineage>
        <taxon>Bacteria</taxon>
        <taxon>Bacillati</taxon>
        <taxon>Actinomycetota</taxon>
        <taxon>Actinomycetes</taxon>
        <taxon>Propionibacteriales</taxon>
        <taxon>Nocardioidaceae</taxon>
        <taxon>Nocardioides</taxon>
    </lineage>
</organism>
<sequence length="115" mass="12394">MTATTTDGIITAAHTAVEDDVTVVSLHDRAGRALLTWNETGGTRSQEWLAQLQVSQRPADLQLDELVVAVLCGPEPTLAVYEPFVDGEPSLLSLFELTLPLPVTHAAAELHRDAH</sequence>
<dbReference type="EMBL" id="JAUSQM010000001">
    <property type="protein sequence ID" value="MDP9820970.1"/>
    <property type="molecule type" value="Genomic_DNA"/>
</dbReference>
<dbReference type="RefSeq" id="WP_068120861.1">
    <property type="nucleotide sequence ID" value="NZ_CCXJ01000315.1"/>
</dbReference>
<protein>
    <submittedName>
        <fullName evidence="1">Uncharacterized protein</fullName>
    </submittedName>
</protein>
<evidence type="ECO:0000313" key="2">
    <source>
        <dbReference type="Proteomes" id="UP001240447"/>
    </source>
</evidence>
<accession>A0ABT9NMB5</accession>
<evidence type="ECO:0000313" key="1">
    <source>
        <dbReference type="EMBL" id="MDP9820970.1"/>
    </source>
</evidence>
<proteinExistence type="predicted"/>